<dbReference type="EMBL" id="BNCQ01000082">
    <property type="protein sequence ID" value="GIM16647.1"/>
    <property type="molecule type" value="Genomic_DNA"/>
</dbReference>
<name>A0A8J4M052_9CHLO</name>
<dbReference type="AlphaFoldDB" id="A0A8J4M052"/>
<reference evidence="2" key="1">
    <citation type="journal article" date="2021" name="Proc. Natl. Acad. Sci. U.S.A.">
        <title>Three genomes in the algal genus Volvox reveal the fate of a haploid sex-determining region after a transition to homothallism.</title>
        <authorList>
            <person name="Yamamoto K."/>
            <person name="Hamaji T."/>
            <person name="Kawai-Toyooka H."/>
            <person name="Matsuzaki R."/>
            <person name="Takahashi F."/>
            <person name="Nishimura Y."/>
            <person name="Kawachi M."/>
            <person name="Noguchi H."/>
            <person name="Minakuchi Y."/>
            <person name="Umen J.G."/>
            <person name="Toyoda A."/>
            <person name="Nozaki H."/>
        </authorList>
    </citation>
    <scope>NUCLEOTIDE SEQUENCE</scope>
    <source>
        <strain evidence="2">NIES-3785</strain>
    </source>
</reference>
<protein>
    <submittedName>
        <fullName evidence="2">Uncharacterized protein</fullName>
    </submittedName>
</protein>
<organism evidence="2 3">
    <name type="scientific">Volvox reticuliferus</name>
    <dbReference type="NCBI Taxonomy" id="1737510"/>
    <lineage>
        <taxon>Eukaryota</taxon>
        <taxon>Viridiplantae</taxon>
        <taxon>Chlorophyta</taxon>
        <taxon>core chlorophytes</taxon>
        <taxon>Chlorophyceae</taxon>
        <taxon>CS clade</taxon>
        <taxon>Chlamydomonadales</taxon>
        <taxon>Volvocaceae</taxon>
        <taxon>Volvox</taxon>
    </lineage>
</organism>
<dbReference type="Proteomes" id="UP000722791">
    <property type="component" value="Unassembled WGS sequence"/>
</dbReference>
<accession>A0A8J4M052</accession>
<gene>
    <name evidence="2" type="ORF">Vretimale_19255</name>
</gene>
<proteinExistence type="predicted"/>
<sequence length="402" mass="44338">MLKTEGPSDGHGHVAFSPTTMNEAKALGFDFGSRPGKLYCAARTGWSPLSRPSMRSPISAKQFKTIFEVMDEEGFSPGMLTNQDKVQRFTHRTYQEDVIPKLKANGVKSAFINKIDAALCSVAEGSSKKQKCAHDNSDTADKPAHRKHSSGITRGKASGLQLLFNTFHHDLAVMTTAADVDTYVVTKDIEKYTTSLGAPDVVRRLFQLQPGATDAEVEERVRKSLKYRVQNRAKWLPNRSLNIETPRYSSFGHDHQEYGKYMGSTSHLDYLQQSIGTSSEGQKYVVVVECKAGNPNAVAAGALLDKSALSKCTRDTDKVGVFIIQLLTTSRAKKIDGPSGPVKLEMPLKKQQINNLPVFCLLPTFDGKDVKTWASFEGCSEKQWRSALTLLIGMQVGNDKRD</sequence>
<evidence type="ECO:0000313" key="3">
    <source>
        <dbReference type="Proteomes" id="UP000722791"/>
    </source>
</evidence>
<evidence type="ECO:0000256" key="1">
    <source>
        <dbReference type="SAM" id="MobiDB-lite"/>
    </source>
</evidence>
<evidence type="ECO:0000313" key="2">
    <source>
        <dbReference type="EMBL" id="GIM16647.1"/>
    </source>
</evidence>
<comment type="caution">
    <text evidence="2">The sequence shown here is derived from an EMBL/GenBank/DDBJ whole genome shotgun (WGS) entry which is preliminary data.</text>
</comment>
<feature type="compositionally biased region" description="Basic and acidic residues" evidence="1">
    <location>
        <begin position="132"/>
        <end position="143"/>
    </location>
</feature>
<feature type="region of interest" description="Disordered" evidence="1">
    <location>
        <begin position="130"/>
        <end position="152"/>
    </location>
</feature>